<protein>
    <submittedName>
        <fullName evidence="2">Uncharacterized protein</fullName>
    </submittedName>
</protein>
<gene>
    <name evidence="2" type="ORF">BOTBODRAFT_58009</name>
</gene>
<feature type="compositionally biased region" description="Basic and acidic residues" evidence="1">
    <location>
        <begin position="99"/>
        <end position="108"/>
    </location>
</feature>
<evidence type="ECO:0000313" key="3">
    <source>
        <dbReference type="Proteomes" id="UP000027195"/>
    </source>
</evidence>
<reference evidence="3" key="1">
    <citation type="journal article" date="2014" name="Proc. Natl. Acad. Sci. U.S.A.">
        <title>Extensive sampling of basidiomycete genomes demonstrates inadequacy of the white-rot/brown-rot paradigm for wood decay fungi.</title>
        <authorList>
            <person name="Riley R."/>
            <person name="Salamov A.A."/>
            <person name="Brown D.W."/>
            <person name="Nagy L.G."/>
            <person name="Floudas D."/>
            <person name="Held B.W."/>
            <person name="Levasseur A."/>
            <person name="Lombard V."/>
            <person name="Morin E."/>
            <person name="Otillar R."/>
            <person name="Lindquist E.A."/>
            <person name="Sun H."/>
            <person name="LaButti K.M."/>
            <person name="Schmutz J."/>
            <person name="Jabbour D."/>
            <person name="Luo H."/>
            <person name="Baker S.E."/>
            <person name="Pisabarro A.G."/>
            <person name="Walton J.D."/>
            <person name="Blanchette R.A."/>
            <person name="Henrissat B."/>
            <person name="Martin F."/>
            <person name="Cullen D."/>
            <person name="Hibbett D.S."/>
            <person name="Grigoriev I.V."/>
        </authorList>
    </citation>
    <scope>NUCLEOTIDE SEQUENCE [LARGE SCALE GENOMIC DNA]</scope>
    <source>
        <strain evidence="3">FD-172 SS1</strain>
    </source>
</reference>
<organism evidence="2 3">
    <name type="scientific">Botryobasidium botryosum (strain FD-172 SS1)</name>
    <dbReference type="NCBI Taxonomy" id="930990"/>
    <lineage>
        <taxon>Eukaryota</taxon>
        <taxon>Fungi</taxon>
        <taxon>Dikarya</taxon>
        <taxon>Basidiomycota</taxon>
        <taxon>Agaricomycotina</taxon>
        <taxon>Agaricomycetes</taxon>
        <taxon>Cantharellales</taxon>
        <taxon>Botryobasidiaceae</taxon>
        <taxon>Botryobasidium</taxon>
    </lineage>
</organism>
<feature type="region of interest" description="Disordered" evidence="1">
    <location>
        <begin position="281"/>
        <end position="340"/>
    </location>
</feature>
<keyword evidence="3" id="KW-1185">Reference proteome</keyword>
<evidence type="ECO:0000313" key="2">
    <source>
        <dbReference type="EMBL" id="KDQ10454.1"/>
    </source>
</evidence>
<dbReference type="InParanoid" id="A0A067M4I3"/>
<feature type="compositionally biased region" description="Low complexity" evidence="1">
    <location>
        <begin position="485"/>
        <end position="531"/>
    </location>
</feature>
<dbReference type="EMBL" id="KL198067">
    <property type="protein sequence ID" value="KDQ10454.1"/>
    <property type="molecule type" value="Genomic_DNA"/>
</dbReference>
<feature type="region of interest" description="Disordered" evidence="1">
    <location>
        <begin position="1"/>
        <end position="47"/>
    </location>
</feature>
<sequence length="591" mass="62610">MRASRPRPLMLPTARAVTAPTPSVAPSSRVPYLNRRPSSRRQRYPSRLPLSPVLESAEDNTFHLQQICMPIPSSVFEADDCETDSVLDQFLFRVPDASDDKKTVDGHHPRPVSQVPSPVGAVEKRECVEEEDDDDTASISSESSLSFYLTSFPLPPSTPMSPSGYPLSPITPISPPSPFPFSRRRSIPVSPPPPMISLPPIPSFPSISSVAASFVPMSAPTPNRPRVPLLQPVAPLSVTKRNNIYSHQGEVQSPSARAPTKRHALQIAPLDALTLHRALTPSRLSPTSPSSSSSSGSIPPPKFAPTTPPPPPPATGSPCSSASTLAFPSMAAPRTPSPTEWDTVVDDIYAAMTLADALEYDGPLSPDVTKYSGLFPASFLECASPPKSPESPLKSALTNVFEERVESRTAAKPLAPVRTDMERPHPYACRASAYDKPLPLPPKTKLEPEPPLTPPSSASSSGSMPSTPKSKTRTSGPGFAKHAHSASASSLASSCSSGSFYSAHSSSSPNLNLNTNVNSSSSPRGSPSPTSMRDYTRARLTSMFACPAPPVVENACGKSSPKVPKRAGIPRMLMLMGANHGNGSATSLLSS</sequence>
<dbReference type="Proteomes" id="UP000027195">
    <property type="component" value="Unassembled WGS sequence"/>
</dbReference>
<dbReference type="HOGENOM" id="CLU_461496_0_0_1"/>
<evidence type="ECO:0000256" key="1">
    <source>
        <dbReference type="SAM" id="MobiDB-lite"/>
    </source>
</evidence>
<name>A0A067M4I3_BOTB1</name>
<accession>A0A067M4I3</accession>
<feature type="compositionally biased region" description="Low complexity" evidence="1">
    <location>
        <begin position="281"/>
        <end position="297"/>
    </location>
</feature>
<dbReference type="AlphaFoldDB" id="A0A067M4I3"/>
<feature type="region of interest" description="Disordered" evidence="1">
    <location>
        <begin position="99"/>
        <end position="140"/>
    </location>
</feature>
<feature type="compositionally biased region" description="Low complexity" evidence="1">
    <location>
        <begin position="455"/>
        <end position="469"/>
    </location>
</feature>
<proteinExistence type="predicted"/>
<feature type="compositionally biased region" description="Pro residues" evidence="1">
    <location>
        <begin position="298"/>
        <end position="315"/>
    </location>
</feature>
<feature type="region of interest" description="Disordered" evidence="1">
    <location>
        <begin position="432"/>
        <end position="533"/>
    </location>
</feature>